<accession>A0A314XGB3</accession>
<keyword evidence="2" id="KW-1185">Reference proteome</keyword>
<organism evidence="1 2">
    <name type="scientific">Prunus yedoensis var. nudiflora</name>
    <dbReference type="NCBI Taxonomy" id="2094558"/>
    <lineage>
        <taxon>Eukaryota</taxon>
        <taxon>Viridiplantae</taxon>
        <taxon>Streptophyta</taxon>
        <taxon>Embryophyta</taxon>
        <taxon>Tracheophyta</taxon>
        <taxon>Spermatophyta</taxon>
        <taxon>Magnoliopsida</taxon>
        <taxon>eudicotyledons</taxon>
        <taxon>Gunneridae</taxon>
        <taxon>Pentapetalae</taxon>
        <taxon>rosids</taxon>
        <taxon>fabids</taxon>
        <taxon>Rosales</taxon>
        <taxon>Rosaceae</taxon>
        <taxon>Amygdaloideae</taxon>
        <taxon>Amygdaleae</taxon>
        <taxon>Prunus</taxon>
    </lineage>
</organism>
<sequence length="73" mass="8256">MENGRNDRKGGFVRVEVVTASLGFLTNFEDVYKLWAFMANFLNPTFIREGGLSTVDEESETKSVTSVNEYVQN</sequence>
<dbReference type="AlphaFoldDB" id="A0A314XGB3"/>
<evidence type="ECO:0000313" key="1">
    <source>
        <dbReference type="EMBL" id="PQP92471.1"/>
    </source>
</evidence>
<dbReference type="STRING" id="2094558.A0A314XGB3"/>
<reference evidence="1 2" key="1">
    <citation type="submission" date="2018-02" db="EMBL/GenBank/DDBJ databases">
        <title>Draft genome of wild Prunus yedoensis var. nudiflora.</title>
        <authorList>
            <person name="Baek S."/>
            <person name="Kim J.-H."/>
            <person name="Choi K."/>
            <person name="Kim G.-B."/>
            <person name="Cho A."/>
            <person name="Jang H."/>
            <person name="Shin C.-H."/>
            <person name="Yu H.-J."/>
            <person name="Mun J.-H."/>
        </authorList>
    </citation>
    <scope>NUCLEOTIDE SEQUENCE [LARGE SCALE GENOMIC DNA]</scope>
    <source>
        <strain evidence="2">cv. Jeju island</strain>
        <tissue evidence="1">Leaf</tissue>
    </source>
</reference>
<dbReference type="OrthoDB" id="1700305at2759"/>
<proteinExistence type="predicted"/>
<evidence type="ECO:0000313" key="2">
    <source>
        <dbReference type="Proteomes" id="UP000250321"/>
    </source>
</evidence>
<name>A0A314XGB3_PRUYE</name>
<gene>
    <name evidence="1" type="ORF">Pyn_24890</name>
</gene>
<protein>
    <submittedName>
        <fullName evidence="1">Uncharacterized protein</fullName>
    </submittedName>
</protein>
<comment type="caution">
    <text evidence="1">The sequence shown here is derived from an EMBL/GenBank/DDBJ whole genome shotgun (WGS) entry which is preliminary data.</text>
</comment>
<dbReference type="EMBL" id="PJQY01002565">
    <property type="protein sequence ID" value="PQP92471.1"/>
    <property type="molecule type" value="Genomic_DNA"/>
</dbReference>
<dbReference type="Proteomes" id="UP000250321">
    <property type="component" value="Unassembled WGS sequence"/>
</dbReference>